<accession>A0A0M3QGQ2</accession>
<dbReference type="InterPro" id="IPR051678">
    <property type="entry name" value="AGP_Transferase"/>
</dbReference>
<feature type="domain" description="Aminoglycoside phosphotransferase" evidence="1">
    <location>
        <begin position="32"/>
        <end position="257"/>
    </location>
</feature>
<dbReference type="Gene3D" id="3.90.1200.10">
    <property type="match status" value="1"/>
</dbReference>
<dbReference type="STRING" id="38300.SPRI_0083"/>
<reference evidence="2 4" key="1">
    <citation type="submission" date="2015-08" db="EMBL/GenBank/DDBJ databases">
        <title>Genome sequence of the pristinamycin over-producing bacterium Streptomyces pristinaespiralis HCCB10218.</title>
        <authorList>
            <person name="Tian J."/>
            <person name="Yang J."/>
            <person name="Li L."/>
            <person name="Ruan L."/>
            <person name="Wei W."/>
            <person name="Zheng G."/>
            <person name="Wei Z."/>
            <person name="Yang S."/>
            <person name="Ge M."/>
            <person name="Jiang W."/>
            <person name="Lu Y."/>
        </authorList>
    </citation>
    <scope>NUCLEOTIDE SEQUENCE [LARGE SCALE GENOMIC DNA]</scope>
    <source>
        <strain evidence="2 4">HCCB 10218</strain>
    </source>
</reference>
<dbReference type="GeneID" id="97231705"/>
<keyword evidence="2" id="KW-0808">Transferase</keyword>
<dbReference type="PANTHER" id="PTHR21310">
    <property type="entry name" value="AMINOGLYCOSIDE PHOSPHOTRANSFERASE-RELATED-RELATED"/>
    <property type="match status" value="1"/>
</dbReference>
<proteinExistence type="predicted"/>
<dbReference type="PANTHER" id="PTHR21310:SF15">
    <property type="entry name" value="AMINOGLYCOSIDE PHOSPHOTRANSFERASE DOMAIN-CONTAINING PROTEIN"/>
    <property type="match status" value="1"/>
</dbReference>
<evidence type="ECO:0000313" key="4">
    <source>
        <dbReference type="Proteomes" id="UP000060513"/>
    </source>
</evidence>
<evidence type="ECO:0000313" key="3">
    <source>
        <dbReference type="EMBL" id="ALC25576.1"/>
    </source>
</evidence>
<name>A0A0M3QGQ2_STRPR</name>
<dbReference type="GO" id="GO:0016740">
    <property type="term" value="F:transferase activity"/>
    <property type="evidence" value="ECO:0007669"/>
    <property type="project" value="UniProtKB-KW"/>
</dbReference>
<dbReference type="EMBL" id="CP011340">
    <property type="protein sequence ID" value="ALC18389.1"/>
    <property type="molecule type" value="Genomic_DNA"/>
</dbReference>
<dbReference type="Proteomes" id="UP000060513">
    <property type="component" value="Chromosome"/>
</dbReference>
<evidence type="ECO:0000259" key="1">
    <source>
        <dbReference type="Pfam" id="PF01636"/>
    </source>
</evidence>
<dbReference type="AlphaFoldDB" id="A0A0M3QGQ2"/>
<dbReference type="SUPFAM" id="SSF56112">
    <property type="entry name" value="Protein kinase-like (PK-like)"/>
    <property type="match status" value="1"/>
</dbReference>
<dbReference type="PATRIC" id="fig|38300.4.peg.7612"/>
<dbReference type="InterPro" id="IPR011009">
    <property type="entry name" value="Kinase-like_dom_sf"/>
</dbReference>
<dbReference type="InterPro" id="IPR002575">
    <property type="entry name" value="Aminoglycoside_PTrfase"/>
</dbReference>
<gene>
    <name evidence="2" type="ORF">SPRI_0083</name>
    <name evidence="3" type="ORF">SPRI_7270</name>
</gene>
<protein>
    <submittedName>
        <fullName evidence="2">Phosphotransferase</fullName>
    </submittedName>
</protein>
<dbReference type="KEGG" id="spri:SPRI_0083"/>
<dbReference type="Gene3D" id="3.30.200.20">
    <property type="entry name" value="Phosphorylase Kinase, domain 1"/>
    <property type="match status" value="1"/>
</dbReference>
<evidence type="ECO:0000313" key="2">
    <source>
        <dbReference type="EMBL" id="ALC18389.1"/>
    </source>
</evidence>
<dbReference type="KEGG" id="spri:SPRI_7270"/>
<organism evidence="2">
    <name type="scientific">Streptomyces pristinaespiralis</name>
    <dbReference type="NCBI Taxonomy" id="38300"/>
    <lineage>
        <taxon>Bacteria</taxon>
        <taxon>Bacillati</taxon>
        <taxon>Actinomycetota</taxon>
        <taxon>Actinomycetes</taxon>
        <taxon>Kitasatosporales</taxon>
        <taxon>Streptomycetaceae</taxon>
        <taxon>Streptomyces</taxon>
    </lineage>
</organism>
<dbReference type="RefSeq" id="WP_234020480.1">
    <property type="nucleotide sequence ID" value="NZ_CP011340.1"/>
</dbReference>
<dbReference type="Pfam" id="PF01636">
    <property type="entry name" value="APH"/>
    <property type="match status" value="1"/>
</dbReference>
<dbReference type="EMBL" id="CP011340">
    <property type="protein sequence ID" value="ALC25576.1"/>
    <property type="molecule type" value="Genomic_DNA"/>
</dbReference>
<sequence length="346" mass="37296">MNAPAKPSGTTYERAVHRLRRALGPVDVAGGRALTGGLYNCVHLFELADGRRLVLKSAPSAEAPALTHERQLLGTETIFHRLAATKGVSVPTVLHYEPAGPDDPGEWLLLDFLADSTWSEVGEDLPADGRPALRHRLGSALARTATATGPRFGYPQPVPGLQGDTWLEAFTGMMHAVLKDASRFGSPLPAATDTLAALPDRFADALDEVSRPALVHFDAWEGNVILTRDGDGGWRFGGLIDGERAFFGDPLAELVGLDPLGAAEDDPDLMAGYRSVTSDLPTTTPAARSRLALYRIYLALIMRVESIPRAYGPEHSAWLRSWSTERITQQLAVLDRLAAGQRLPSP</sequence>